<gene>
    <name evidence="1" type="ORF">E4191_11065</name>
</gene>
<evidence type="ECO:0000313" key="1">
    <source>
        <dbReference type="EMBL" id="QBX35174.1"/>
    </source>
</evidence>
<dbReference type="KEGG" id="plia:E4191_11065"/>
<name>A0A4P7HLR1_9RHOB</name>
<sequence length="659" mass="68829">MTALAPLSLDDLTYEDLRLMALRRIPGASGGRWTHHAPVDPGVTLLELFAFLLEQQLFVLDQAPDALTHALLALLGEVPRGTGVATTVVALRPRTLAASRILPAGTQIRPEGAAPSAMIFSTRQGVLLPPVVSHEVFADGVSVTDRLERGDSVAVMARHGAAGSLGVEVRLRAPVAPGDVGARVAIAVVLDGSGVAPEWHAEAAEAPPPGPLVLSWSVPGTGGTGGAVEDWQDGTGGLRRSGLITFALPAGAAGADRLRLTLSTEAARHAEPPRLTALAMGAVVAEHSRGVEIADHDTGNAARDRLRAEILASLSRLLPISGQMLDLPMEFSPVIEDTLALRLADAVGTFHDWVRLPDLGPAAPENRVFSFDRSLGRLVFGDGYAGRVPAPATNIALSARIGGGPDGNHAAGMIWRAAEPGLTFELQSLAPAEGGAEPEPLAEARARVAGALAARHRAVTSEDFVDLAETAPGIGPHRAFVIAGHDPNFPCLYIADSVTVFIVPRTEIHTPAPRADDGALSVIGARLDAARMLTTRVFVRRPAFRPVDLSIEVSTATGAPGPLAEILRPVLSEYLHPGLGGPSGTGWDFGRPLHPSELLRVAEPALPAGARVERVAIRLGDTDAPAEDCTEVATGPSDLVRLNRLVVRVRREAAGEATL</sequence>
<organism evidence="1 2">
    <name type="scientific">Paracoccus liaowanqingii</name>
    <dbReference type="NCBI Taxonomy" id="2560053"/>
    <lineage>
        <taxon>Bacteria</taxon>
        <taxon>Pseudomonadati</taxon>
        <taxon>Pseudomonadota</taxon>
        <taxon>Alphaproteobacteria</taxon>
        <taxon>Rhodobacterales</taxon>
        <taxon>Paracoccaceae</taxon>
        <taxon>Paracoccus</taxon>
    </lineage>
</organism>
<protein>
    <recommendedName>
        <fullName evidence="3">Baseplate assembly protein</fullName>
    </recommendedName>
</protein>
<dbReference type="Proteomes" id="UP000296374">
    <property type="component" value="Chromosome"/>
</dbReference>
<dbReference type="AlphaFoldDB" id="A0A4P7HLR1"/>
<dbReference type="EMBL" id="CP038439">
    <property type="protein sequence ID" value="QBX35174.1"/>
    <property type="molecule type" value="Genomic_DNA"/>
</dbReference>
<evidence type="ECO:0008006" key="3">
    <source>
        <dbReference type="Google" id="ProtNLM"/>
    </source>
</evidence>
<dbReference type="RefSeq" id="WP_135313456.1">
    <property type="nucleotide sequence ID" value="NZ_CP038439.1"/>
</dbReference>
<accession>A0A4P7HLR1</accession>
<evidence type="ECO:0000313" key="2">
    <source>
        <dbReference type="Proteomes" id="UP000296374"/>
    </source>
</evidence>
<reference evidence="2" key="1">
    <citation type="submission" date="2019-03" db="EMBL/GenBank/DDBJ databases">
        <authorList>
            <person name="Li J."/>
        </authorList>
    </citation>
    <scope>NUCLEOTIDE SEQUENCE [LARGE SCALE GENOMIC DNA]</scope>
    <source>
        <strain evidence="2">2251</strain>
    </source>
</reference>
<proteinExistence type="predicted"/>